<dbReference type="InterPro" id="IPR007374">
    <property type="entry name" value="ASCH_domain"/>
</dbReference>
<accession>A0A518GQD5</accession>
<dbReference type="InterPro" id="IPR015947">
    <property type="entry name" value="PUA-like_sf"/>
</dbReference>
<feature type="domain" description="ASCH" evidence="1">
    <location>
        <begin position="39"/>
        <end position="118"/>
    </location>
</feature>
<dbReference type="KEGG" id="peh:Spb1_27610"/>
<dbReference type="Proteomes" id="UP000315349">
    <property type="component" value="Chromosome"/>
</dbReference>
<name>A0A518GQD5_9PLAN</name>
<evidence type="ECO:0000259" key="1">
    <source>
        <dbReference type="Pfam" id="PF04266"/>
    </source>
</evidence>
<organism evidence="2 3">
    <name type="scientific">Planctopirus ephydatiae</name>
    <dbReference type="NCBI Taxonomy" id="2528019"/>
    <lineage>
        <taxon>Bacteria</taxon>
        <taxon>Pseudomonadati</taxon>
        <taxon>Planctomycetota</taxon>
        <taxon>Planctomycetia</taxon>
        <taxon>Planctomycetales</taxon>
        <taxon>Planctomycetaceae</taxon>
        <taxon>Planctopirus</taxon>
    </lineage>
</organism>
<evidence type="ECO:0000313" key="2">
    <source>
        <dbReference type="EMBL" id="QDV30826.1"/>
    </source>
</evidence>
<gene>
    <name evidence="2" type="ORF">Spb1_27610</name>
</gene>
<dbReference type="SUPFAM" id="SSF88697">
    <property type="entry name" value="PUA domain-like"/>
    <property type="match status" value="1"/>
</dbReference>
<proteinExistence type="predicted"/>
<evidence type="ECO:0000313" key="3">
    <source>
        <dbReference type="Proteomes" id="UP000315349"/>
    </source>
</evidence>
<reference evidence="2 3" key="1">
    <citation type="submission" date="2019-02" db="EMBL/GenBank/DDBJ databases">
        <title>Deep-cultivation of Planctomycetes and their phenomic and genomic characterization uncovers novel biology.</title>
        <authorList>
            <person name="Wiegand S."/>
            <person name="Jogler M."/>
            <person name="Boedeker C."/>
            <person name="Pinto D."/>
            <person name="Vollmers J."/>
            <person name="Rivas-Marin E."/>
            <person name="Kohn T."/>
            <person name="Peeters S.H."/>
            <person name="Heuer A."/>
            <person name="Rast P."/>
            <person name="Oberbeckmann S."/>
            <person name="Bunk B."/>
            <person name="Jeske O."/>
            <person name="Meyerdierks A."/>
            <person name="Storesund J.E."/>
            <person name="Kallscheuer N."/>
            <person name="Luecker S."/>
            <person name="Lage O.M."/>
            <person name="Pohl T."/>
            <person name="Merkel B.J."/>
            <person name="Hornburger P."/>
            <person name="Mueller R.-W."/>
            <person name="Bruemmer F."/>
            <person name="Labrenz M."/>
            <person name="Spormann A.M."/>
            <person name="Op den Camp H."/>
            <person name="Overmann J."/>
            <person name="Amann R."/>
            <person name="Jetten M.S.M."/>
            <person name="Mascher T."/>
            <person name="Medema M.H."/>
            <person name="Devos D.P."/>
            <person name="Kaster A.-K."/>
            <person name="Ovreas L."/>
            <person name="Rohde M."/>
            <person name="Galperin M.Y."/>
            <person name="Jogler C."/>
        </authorList>
    </citation>
    <scope>NUCLEOTIDE SEQUENCE [LARGE SCALE GENOMIC DNA]</scope>
    <source>
        <strain evidence="2 3">Spb1</strain>
    </source>
</reference>
<keyword evidence="3" id="KW-1185">Reference proteome</keyword>
<dbReference type="Pfam" id="PF04266">
    <property type="entry name" value="ASCH"/>
    <property type="match status" value="1"/>
</dbReference>
<sequence length="172" mass="19340">MPNFSAKLISFTLNFIDQSVWEHLLTSQEQAQDKQRIALAIQQPWAELILQGRKTIEVRSTMTNQRGLIYVYASRKPSQLPCALVAAAEHHLEIEQLPKGVILGTVELMDARPATAADAVAACVPPELLVNRQAWILQHPSRLPQKLSPRFLPYGIWFYPFQRKSAAGDSLL</sequence>
<protein>
    <submittedName>
        <fullName evidence="2">ASCH domain protein</fullName>
    </submittedName>
</protein>
<dbReference type="AlphaFoldDB" id="A0A518GQD5"/>
<dbReference type="Gene3D" id="2.30.130.30">
    <property type="entry name" value="Hypothetical protein"/>
    <property type="match status" value="1"/>
</dbReference>
<dbReference type="EMBL" id="CP036299">
    <property type="protein sequence ID" value="QDV30826.1"/>
    <property type="molecule type" value="Genomic_DNA"/>
</dbReference>
<dbReference type="RefSeq" id="WP_145300787.1">
    <property type="nucleotide sequence ID" value="NZ_CP036299.1"/>
</dbReference>
<dbReference type="OrthoDB" id="359066at2"/>